<dbReference type="InterPro" id="IPR046349">
    <property type="entry name" value="C1-like_sf"/>
</dbReference>
<keyword evidence="1" id="KW-0227">DNA damage</keyword>
<keyword evidence="1" id="KW-0479">Metal-binding</keyword>
<comment type="subunit">
    <text evidence="1">Component of the Smc5-Smc6 complex.</text>
</comment>
<dbReference type="Proteomes" id="UP000887578">
    <property type="component" value="Unplaced"/>
</dbReference>
<dbReference type="PANTHER" id="PTHR20973:SF0">
    <property type="entry name" value="NON-STRUCTURAL MAINTENANCE OF CHROMOSOMES ELEMENT 1 HOMOLOG"/>
    <property type="match status" value="1"/>
</dbReference>
<protein>
    <recommendedName>
        <fullName evidence="1">Non-structural maintenance of chromosomes element 1 homolog</fullName>
        <ecNumber evidence="1">2.3.2.27</ecNumber>
    </recommendedName>
</protein>
<dbReference type="GO" id="GO:0030915">
    <property type="term" value="C:Smc5-Smc6 complex"/>
    <property type="evidence" value="ECO:0007669"/>
    <property type="project" value="UniProtKB-UniRule"/>
</dbReference>
<keyword evidence="1" id="KW-0862">Zinc</keyword>
<accession>A0A914QLY9</accession>
<evidence type="ECO:0000256" key="1">
    <source>
        <dbReference type="RuleBase" id="RU368018"/>
    </source>
</evidence>
<keyword evidence="1" id="KW-0539">Nucleus</keyword>
<comment type="similarity">
    <text evidence="1">Belongs to the NSE1 family.</text>
</comment>
<keyword evidence="2" id="KW-1185">Reference proteome</keyword>
<keyword evidence="1" id="KW-0234">DNA repair</keyword>
<dbReference type="GO" id="GO:0000724">
    <property type="term" value="P:double-strand break repair via homologous recombination"/>
    <property type="evidence" value="ECO:0007669"/>
    <property type="project" value="TreeGrafter"/>
</dbReference>
<dbReference type="GO" id="GO:0005634">
    <property type="term" value="C:nucleus"/>
    <property type="evidence" value="ECO:0007669"/>
    <property type="project" value="UniProtKB-SubCell"/>
</dbReference>
<dbReference type="PANTHER" id="PTHR20973">
    <property type="entry name" value="NON-SMC ELEMENT 1-RELATED"/>
    <property type="match status" value="1"/>
</dbReference>
<sequence length="243" mass="27623">MKSLLHVAEKHGNPHKVLLQLICQNGGIRLSKIVEVFQAICDAALTPTSIPEQCTIKTLSKALIKSINAVIEPMELKVAIATDYRFPDEQFLTLYSTSSGGKFTKIFTPDELELFQKWFNLMFVDATHRGELHGVEAINVQFDGRKRPILAEAFLKKLVEDNILVKLQKYNSFIFSSKSVLELEPRLRANNYDIPQCPVCSLLIIVQRFSYTCETCESSIHNTCLFKYVFVLNLSYICKVNIL</sequence>
<dbReference type="InterPro" id="IPR036388">
    <property type="entry name" value="WH-like_DNA-bd_sf"/>
</dbReference>
<name>A0A914QLY9_9BILA</name>
<keyword evidence="1" id="KW-0233">DNA recombination</keyword>
<reference evidence="3" key="1">
    <citation type="submission" date="2022-11" db="UniProtKB">
        <authorList>
            <consortium name="WormBaseParasite"/>
        </authorList>
    </citation>
    <scope>IDENTIFICATION</scope>
</reference>
<evidence type="ECO:0000313" key="3">
    <source>
        <dbReference type="WBParaSite" id="PDA_v2.g4609.t1"/>
    </source>
</evidence>
<organism evidence="2 3">
    <name type="scientific">Panagrolaimus davidi</name>
    <dbReference type="NCBI Taxonomy" id="227884"/>
    <lineage>
        <taxon>Eukaryota</taxon>
        <taxon>Metazoa</taxon>
        <taxon>Ecdysozoa</taxon>
        <taxon>Nematoda</taxon>
        <taxon>Chromadorea</taxon>
        <taxon>Rhabditida</taxon>
        <taxon>Tylenchina</taxon>
        <taxon>Panagrolaimomorpha</taxon>
        <taxon>Panagrolaimoidea</taxon>
        <taxon>Panagrolaimidae</taxon>
        <taxon>Panagrolaimus</taxon>
    </lineage>
</organism>
<dbReference type="Pfam" id="PF07574">
    <property type="entry name" value="SMC_Nse1"/>
    <property type="match status" value="1"/>
</dbReference>
<dbReference type="Gene3D" id="1.10.10.10">
    <property type="entry name" value="Winged helix-like DNA-binding domain superfamily/Winged helix DNA-binding domain"/>
    <property type="match status" value="1"/>
</dbReference>
<comment type="subcellular location">
    <subcellularLocation>
        <location evidence="1">Nucleus</location>
    </subcellularLocation>
</comment>
<keyword evidence="1" id="KW-0863">Zinc-finger</keyword>
<keyword evidence="1" id="KW-0833">Ubl conjugation pathway</keyword>
<dbReference type="SUPFAM" id="SSF57889">
    <property type="entry name" value="Cysteine-rich domain"/>
    <property type="match status" value="1"/>
</dbReference>
<comment type="catalytic activity">
    <reaction evidence="1">
        <text>S-ubiquitinyl-[E2 ubiquitin-conjugating enzyme]-L-cysteine + [acceptor protein]-L-lysine = [E2 ubiquitin-conjugating enzyme]-L-cysteine + N(6)-ubiquitinyl-[acceptor protein]-L-lysine.</text>
        <dbReference type="EC" id="2.3.2.27"/>
    </reaction>
</comment>
<dbReference type="InterPro" id="IPR011513">
    <property type="entry name" value="Nse1"/>
</dbReference>
<proteinExistence type="inferred from homology"/>
<dbReference type="GO" id="GO:0008270">
    <property type="term" value="F:zinc ion binding"/>
    <property type="evidence" value="ECO:0007669"/>
    <property type="project" value="UniProtKB-KW"/>
</dbReference>
<dbReference type="EC" id="2.3.2.27" evidence="1"/>
<evidence type="ECO:0000313" key="2">
    <source>
        <dbReference type="Proteomes" id="UP000887578"/>
    </source>
</evidence>
<dbReference type="AlphaFoldDB" id="A0A914QLY9"/>
<dbReference type="GO" id="GO:0061630">
    <property type="term" value="F:ubiquitin protein ligase activity"/>
    <property type="evidence" value="ECO:0007669"/>
    <property type="project" value="UniProtKB-EC"/>
</dbReference>
<keyword evidence="1" id="KW-0808">Transferase</keyword>
<dbReference type="WBParaSite" id="PDA_v2.g4609.t1">
    <property type="protein sequence ID" value="PDA_v2.g4609.t1"/>
    <property type="gene ID" value="PDA_v2.g4609"/>
</dbReference>